<feature type="transmembrane region" description="Helical" evidence="11">
    <location>
        <begin position="223"/>
        <end position="244"/>
    </location>
</feature>
<keyword evidence="7 11" id="KW-1133">Transmembrane helix</keyword>
<organism evidence="14">
    <name type="scientific">Lamprotornis superbus</name>
    <dbReference type="NCBI Taxonomy" id="245042"/>
    <lineage>
        <taxon>Eukaryota</taxon>
        <taxon>Metazoa</taxon>
        <taxon>Chordata</taxon>
        <taxon>Craniata</taxon>
        <taxon>Vertebrata</taxon>
        <taxon>Euteleostomi</taxon>
        <taxon>Archelosauria</taxon>
        <taxon>Archosauria</taxon>
        <taxon>Dinosauria</taxon>
        <taxon>Saurischia</taxon>
        <taxon>Theropoda</taxon>
        <taxon>Coelurosauria</taxon>
        <taxon>Aves</taxon>
        <taxon>Neognathae</taxon>
        <taxon>Neoaves</taxon>
        <taxon>Telluraves</taxon>
        <taxon>Australaves</taxon>
        <taxon>Passeriformes</taxon>
        <taxon>Sturnidae</taxon>
        <taxon>Lamprotornis</taxon>
    </lineage>
</organism>
<feature type="compositionally biased region" description="Polar residues" evidence="10">
    <location>
        <begin position="290"/>
        <end position="299"/>
    </location>
</feature>
<keyword evidence="8 11" id="KW-0472">Membrane</keyword>
<reference evidence="14" key="1">
    <citation type="submission" date="2020-10" db="EMBL/GenBank/DDBJ databases">
        <title>Feather gene expression reveals the developmental basis of iridescence in African starlings.</title>
        <authorList>
            <person name="Rubenstein D.R."/>
        </authorList>
    </citation>
    <scope>NUCLEOTIDE SEQUENCE</scope>
    <source>
        <strain evidence="14">SS15</strain>
        <tissue evidence="14">Liver</tissue>
    </source>
</reference>
<reference evidence="15" key="3">
    <citation type="submission" date="2022-01" db="EMBL/GenBank/DDBJ databases">
        <authorList>
            <person name="Rubenstein D.R."/>
        </authorList>
    </citation>
    <scope>NUCLEOTIDE SEQUENCE</scope>
    <source>
        <strain evidence="15">SS15</strain>
        <tissue evidence="15">Liver</tissue>
    </source>
</reference>
<evidence type="ECO:0000313" key="15">
    <source>
        <dbReference type="EMBL" id="KAI1242612.1"/>
    </source>
</evidence>
<evidence type="ECO:0000259" key="13">
    <source>
        <dbReference type="SMART" id="SM01089"/>
    </source>
</evidence>
<evidence type="ECO:0000256" key="5">
    <source>
        <dbReference type="ARBA" id="ARBA00022868"/>
    </source>
</evidence>
<dbReference type="InterPro" id="IPR038359">
    <property type="entry name" value="Connexin_N_sf"/>
</dbReference>
<feature type="region of interest" description="Disordered" evidence="10">
    <location>
        <begin position="405"/>
        <end position="426"/>
    </location>
</feature>
<feature type="domain" description="Connexin N-terminal" evidence="12">
    <location>
        <begin position="56"/>
        <end position="89"/>
    </location>
</feature>
<dbReference type="PROSITE" id="PS00408">
    <property type="entry name" value="CONNEXINS_2"/>
    <property type="match status" value="1"/>
</dbReference>
<feature type="non-terminal residue" evidence="14">
    <location>
        <position position="426"/>
    </location>
</feature>
<keyword evidence="4 9" id="KW-0812">Transmembrane</keyword>
<gene>
    <name evidence="15" type="ORF">IHE44_0000147</name>
    <name evidence="14" type="ORF">IHE44_007838</name>
</gene>
<dbReference type="PANTHER" id="PTHR11984:SF3">
    <property type="entry name" value="GAP JUNCTION DELTA-4 PROTEIN"/>
    <property type="match status" value="1"/>
</dbReference>
<feature type="transmembrane region" description="Helical" evidence="11">
    <location>
        <begin position="37"/>
        <end position="58"/>
    </location>
</feature>
<feature type="domain" description="Connexin cysteine-rich" evidence="13">
    <location>
        <begin position="177"/>
        <end position="243"/>
    </location>
</feature>
<feature type="transmembrane region" description="Helical" evidence="11">
    <location>
        <begin position="171"/>
        <end position="193"/>
    </location>
</feature>
<dbReference type="InterPro" id="IPR017990">
    <property type="entry name" value="Connexin_CS"/>
</dbReference>
<dbReference type="InterPro" id="IPR019570">
    <property type="entry name" value="Connexin_CCC"/>
</dbReference>
<dbReference type="GO" id="GO:0005922">
    <property type="term" value="C:connexin complex"/>
    <property type="evidence" value="ECO:0007669"/>
    <property type="project" value="InterPro"/>
</dbReference>
<keyword evidence="3" id="KW-1003">Cell membrane</keyword>
<name>A0A835P397_9PASS</name>
<proteinExistence type="inferred from homology"/>
<dbReference type="Proteomes" id="UP000618051">
    <property type="component" value="Unassembled WGS sequence"/>
</dbReference>
<dbReference type="PROSITE" id="PS00407">
    <property type="entry name" value="CONNEXINS_1"/>
    <property type="match status" value="1"/>
</dbReference>
<comment type="subunit">
    <text evidence="9">A connexon is composed of a hexamer of connexins.</text>
</comment>
<evidence type="ECO:0000256" key="3">
    <source>
        <dbReference type="ARBA" id="ARBA00022475"/>
    </source>
</evidence>
<sequence length="426" mass="46761">LISFGNDKTVGTSGAGSVLSLFKHGALGHTGIFDRKIWLMLIILLRMAVVVLAGYPLYQDEQERFVCNTLQPGCSNVCYDLFSPVSHFRFWLIQTMSILLPYAAFSIYVLHKAVMYMVRMHCLGHECKSNKGLSSPKDVKELCRSAVVNRVDCGADNLRVPNFSGAYTIHLFIRTLLEVAFAAVQYFLFGFVVPDRFSCYHSPCTSAVDCYISRPTEKSIMMIFIWGVSSLSFLLSLADLVCALRRMTARNQKNKLLASICTEKECMLHLPPVQQSSSSPPQNGDGPVANSCQTSDGSCSLLSEEDEAVLHPEGVPQQSASTNLSSSSSKCCVSGDLAVRQQSTEEPSCAREHQGTPCSQVRPRLQQDFIKDTALALRPQLESPLGVSSSVVQSKLLGFYPSAELKSPDAQSNYSSTSCLRSKKSE</sequence>
<feature type="region of interest" description="Disordered" evidence="10">
    <location>
        <begin position="343"/>
        <end position="363"/>
    </location>
</feature>
<evidence type="ECO:0000313" key="16">
    <source>
        <dbReference type="Proteomes" id="UP000618051"/>
    </source>
</evidence>
<dbReference type="PANTHER" id="PTHR11984">
    <property type="entry name" value="CONNEXIN"/>
    <property type="match status" value="1"/>
</dbReference>
<evidence type="ECO:0000256" key="6">
    <source>
        <dbReference type="ARBA" id="ARBA00022949"/>
    </source>
</evidence>
<evidence type="ECO:0000256" key="10">
    <source>
        <dbReference type="SAM" id="MobiDB-lite"/>
    </source>
</evidence>
<dbReference type="InterPro" id="IPR000500">
    <property type="entry name" value="Connexin"/>
</dbReference>
<comment type="function">
    <text evidence="9">One gap junction consists of a cluster of closely packed pairs of transmembrane channels, the connexons, through which materials of low MW diffuse from one cell to a neighboring cell.</text>
</comment>
<evidence type="ECO:0000259" key="12">
    <source>
        <dbReference type="SMART" id="SM00037"/>
    </source>
</evidence>
<dbReference type="SMART" id="SM01089">
    <property type="entry name" value="Connexin_CCC"/>
    <property type="match status" value="1"/>
</dbReference>
<protein>
    <recommendedName>
        <fullName evidence="9">Gap junction protein</fullName>
    </recommendedName>
</protein>
<feature type="transmembrane region" description="Helical" evidence="11">
    <location>
        <begin position="90"/>
        <end position="110"/>
    </location>
</feature>
<dbReference type="EMBL" id="JADDUC020000001">
    <property type="protein sequence ID" value="KAI1242612.1"/>
    <property type="molecule type" value="Genomic_DNA"/>
</dbReference>
<comment type="caution">
    <text evidence="14">The sequence shown here is derived from an EMBL/GenBank/DDBJ whole genome shotgun (WGS) entry which is preliminary data.</text>
</comment>
<evidence type="ECO:0000256" key="11">
    <source>
        <dbReference type="SAM" id="Phobius"/>
    </source>
</evidence>
<dbReference type="Gene3D" id="1.20.1440.80">
    <property type="entry name" value="Gap junction channel protein cysteine-rich domain"/>
    <property type="match status" value="1"/>
</dbReference>
<keyword evidence="5 9" id="KW-0303">Gap junction</keyword>
<dbReference type="GO" id="GO:0007267">
    <property type="term" value="P:cell-cell signaling"/>
    <property type="evidence" value="ECO:0007669"/>
    <property type="project" value="TreeGrafter"/>
</dbReference>
<keyword evidence="16" id="KW-1185">Reference proteome</keyword>
<feature type="compositionally biased region" description="Low complexity" evidence="10">
    <location>
        <begin position="272"/>
        <end position="282"/>
    </location>
</feature>
<accession>A0A835P397</accession>
<feature type="region of interest" description="Disordered" evidence="10">
    <location>
        <begin position="272"/>
        <end position="299"/>
    </location>
</feature>
<dbReference type="AlphaFoldDB" id="A0A835P397"/>
<dbReference type="PRINTS" id="PR00206">
    <property type="entry name" value="CONNEXIN"/>
</dbReference>
<dbReference type="Pfam" id="PF00029">
    <property type="entry name" value="Connexin"/>
    <property type="match status" value="1"/>
</dbReference>
<keyword evidence="6" id="KW-0965">Cell junction</keyword>
<dbReference type="OrthoDB" id="9943496at2759"/>
<dbReference type="SMART" id="SM00037">
    <property type="entry name" value="CNX"/>
    <property type="match status" value="1"/>
</dbReference>
<evidence type="ECO:0000313" key="14">
    <source>
        <dbReference type="EMBL" id="KAG0134578.1"/>
    </source>
</evidence>
<comment type="similarity">
    <text evidence="9">Belongs to the connexin family.</text>
</comment>
<evidence type="ECO:0000256" key="2">
    <source>
        <dbReference type="ARBA" id="ARBA00004651"/>
    </source>
</evidence>
<evidence type="ECO:0000256" key="9">
    <source>
        <dbReference type="RuleBase" id="RU000630"/>
    </source>
</evidence>
<dbReference type="EMBL" id="JADDUC010000004">
    <property type="protein sequence ID" value="KAG0134578.1"/>
    <property type="molecule type" value="Genomic_DNA"/>
</dbReference>
<reference evidence="15 16" key="2">
    <citation type="journal article" date="2021" name="J. Hered.">
        <title>Feather Gene Expression Elucidates the Developmental Basis of Plumage Iridescence in African Starlings.</title>
        <authorList>
            <person name="Rubenstein D.R."/>
            <person name="Corvelo A."/>
            <person name="MacManes M.D."/>
            <person name="Maia R."/>
            <person name="Narzisi G."/>
            <person name="Rousaki A."/>
            <person name="Vandenabeele P."/>
            <person name="Shawkey M.D."/>
            <person name="Solomon J."/>
        </authorList>
    </citation>
    <scope>NUCLEOTIDE SEQUENCE [LARGE SCALE GENOMIC DNA]</scope>
    <source>
        <strain evidence="15">SS15</strain>
    </source>
</reference>
<evidence type="ECO:0000256" key="7">
    <source>
        <dbReference type="ARBA" id="ARBA00022989"/>
    </source>
</evidence>
<feature type="non-terminal residue" evidence="14">
    <location>
        <position position="1"/>
    </location>
</feature>
<comment type="subcellular location">
    <subcellularLocation>
        <location evidence="1">Cell junction</location>
        <location evidence="1">Gap junction</location>
    </subcellularLocation>
    <subcellularLocation>
        <location evidence="2 9">Cell membrane</location>
        <topology evidence="2 9">Multi-pass membrane protein</topology>
    </subcellularLocation>
</comment>
<evidence type="ECO:0000256" key="4">
    <source>
        <dbReference type="ARBA" id="ARBA00022692"/>
    </source>
</evidence>
<dbReference type="GO" id="GO:0005243">
    <property type="term" value="F:gap junction channel activity"/>
    <property type="evidence" value="ECO:0007669"/>
    <property type="project" value="TreeGrafter"/>
</dbReference>
<evidence type="ECO:0000256" key="1">
    <source>
        <dbReference type="ARBA" id="ARBA00004610"/>
    </source>
</evidence>
<evidence type="ECO:0000256" key="8">
    <source>
        <dbReference type="ARBA" id="ARBA00023136"/>
    </source>
</evidence>
<dbReference type="InterPro" id="IPR013092">
    <property type="entry name" value="Connexin_N"/>
</dbReference>
<feature type="compositionally biased region" description="Polar residues" evidence="10">
    <location>
        <begin position="409"/>
        <end position="420"/>
    </location>
</feature>